<keyword evidence="2" id="KW-1185">Reference proteome</keyword>
<organism evidence="1 2">
    <name type="scientific">Bauhinia variegata</name>
    <name type="common">Purple orchid tree</name>
    <name type="synonym">Phanera variegata</name>
    <dbReference type="NCBI Taxonomy" id="167791"/>
    <lineage>
        <taxon>Eukaryota</taxon>
        <taxon>Viridiplantae</taxon>
        <taxon>Streptophyta</taxon>
        <taxon>Embryophyta</taxon>
        <taxon>Tracheophyta</taxon>
        <taxon>Spermatophyta</taxon>
        <taxon>Magnoliopsida</taxon>
        <taxon>eudicotyledons</taxon>
        <taxon>Gunneridae</taxon>
        <taxon>Pentapetalae</taxon>
        <taxon>rosids</taxon>
        <taxon>fabids</taxon>
        <taxon>Fabales</taxon>
        <taxon>Fabaceae</taxon>
        <taxon>Cercidoideae</taxon>
        <taxon>Cercideae</taxon>
        <taxon>Bauhiniinae</taxon>
        <taxon>Bauhinia</taxon>
    </lineage>
</organism>
<reference evidence="1 2" key="1">
    <citation type="journal article" date="2022" name="DNA Res.">
        <title>Chromosomal-level genome assembly of the orchid tree Bauhinia variegata (Leguminosae; Cercidoideae) supports the allotetraploid origin hypothesis of Bauhinia.</title>
        <authorList>
            <person name="Zhong Y."/>
            <person name="Chen Y."/>
            <person name="Zheng D."/>
            <person name="Pang J."/>
            <person name="Liu Y."/>
            <person name="Luo S."/>
            <person name="Meng S."/>
            <person name="Qian L."/>
            <person name="Wei D."/>
            <person name="Dai S."/>
            <person name="Zhou R."/>
        </authorList>
    </citation>
    <scope>NUCLEOTIDE SEQUENCE [LARGE SCALE GENOMIC DNA]</scope>
    <source>
        <strain evidence="1">BV-YZ2020</strain>
    </source>
</reference>
<accession>A0ACB9Q7U8</accession>
<protein>
    <submittedName>
        <fullName evidence="1">Uncharacterized protein</fullName>
    </submittedName>
</protein>
<evidence type="ECO:0000313" key="2">
    <source>
        <dbReference type="Proteomes" id="UP000828941"/>
    </source>
</evidence>
<name>A0ACB9Q7U8_BAUVA</name>
<proteinExistence type="predicted"/>
<dbReference type="Proteomes" id="UP000828941">
    <property type="component" value="Chromosome 1"/>
</dbReference>
<evidence type="ECO:0000313" key="1">
    <source>
        <dbReference type="EMBL" id="KAI4356893.1"/>
    </source>
</evidence>
<comment type="caution">
    <text evidence="1">The sequence shown here is derived from an EMBL/GenBank/DDBJ whole genome shotgun (WGS) entry which is preliminary data.</text>
</comment>
<dbReference type="EMBL" id="CM039426">
    <property type="protein sequence ID" value="KAI4356893.1"/>
    <property type="molecule type" value="Genomic_DNA"/>
</dbReference>
<gene>
    <name evidence="1" type="ORF">L6164_000876</name>
</gene>
<sequence>MGILPKCFGFSDSKQTTSSLYANKYSTQIEELCHRFSLAQLQKSSNFDGSQIIGRGDFGKVYKGCICIQGVAKEIALKRFESNYSKVVSEFYTEIKLLCQLGPPNLVSLIGFCSEKDQNISVCEYMSNGSLADHLLGNRWEPLPWKRRIEICIV</sequence>